<evidence type="ECO:0000313" key="9">
    <source>
        <dbReference type="EMBL" id="AWB66961.1"/>
    </source>
</evidence>
<keyword evidence="8" id="KW-0732">Signal</keyword>
<organism evidence="9 10">
    <name type="scientific">Saccharobesus litoralis</name>
    <dbReference type="NCBI Taxonomy" id="2172099"/>
    <lineage>
        <taxon>Bacteria</taxon>
        <taxon>Pseudomonadati</taxon>
        <taxon>Pseudomonadota</taxon>
        <taxon>Gammaproteobacteria</taxon>
        <taxon>Alteromonadales</taxon>
        <taxon>Alteromonadaceae</taxon>
        <taxon>Saccharobesus</taxon>
    </lineage>
</organism>
<reference evidence="9 10" key="1">
    <citation type="submission" date="2018-01" db="EMBL/GenBank/DDBJ databases">
        <title>Genome sequence of a Cantenovulum-like bacteria.</title>
        <authorList>
            <person name="Tan W.R."/>
            <person name="Lau N.-S."/>
            <person name="Go F."/>
            <person name="Amirul A.-A.A."/>
        </authorList>
    </citation>
    <scope>NUCLEOTIDE SEQUENCE [LARGE SCALE GENOMIC DNA]</scope>
    <source>
        <strain evidence="9 10">CCB-QB4</strain>
    </source>
</reference>
<evidence type="ECO:0000256" key="3">
    <source>
        <dbReference type="ARBA" id="ARBA00022448"/>
    </source>
</evidence>
<evidence type="ECO:0000256" key="1">
    <source>
        <dbReference type="ARBA" id="ARBA00004442"/>
    </source>
</evidence>
<evidence type="ECO:0000256" key="2">
    <source>
        <dbReference type="ARBA" id="ARBA00007613"/>
    </source>
</evidence>
<keyword evidence="10" id="KW-1185">Reference proteome</keyword>
<evidence type="ECO:0000256" key="6">
    <source>
        <dbReference type="ARBA" id="ARBA00023136"/>
    </source>
</evidence>
<dbReference type="InterPro" id="IPR051906">
    <property type="entry name" value="TolC-like"/>
</dbReference>
<accession>A0A2S0VRW5</accession>
<evidence type="ECO:0000256" key="8">
    <source>
        <dbReference type="SAM" id="SignalP"/>
    </source>
</evidence>
<dbReference type="InterPro" id="IPR010130">
    <property type="entry name" value="T1SS_OMP_TolC"/>
</dbReference>
<keyword evidence="7" id="KW-0998">Cell outer membrane</keyword>
<dbReference type="Pfam" id="PF02321">
    <property type="entry name" value="OEP"/>
    <property type="match status" value="2"/>
</dbReference>
<gene>
    <name evidence="9" type="ORF">C2869_11160</name>
</gene>
<name>A0A2S0VRW5_9ALTE</name>
<dbReference type="Gene3D" id="1.20.1600.10">
    <property type="entry name" value="Outer membrane efflux proteins (OEP)"/>
    <property type="match status" value="1"/>
</dbReference>
<keyword evidence="3" id="KW-0813">Transport</keyword>
<dbReference type="PANTHER" id="PTHR30026">
    <property type="entry name" value="OUTER MEMBRANE PROTEIN TOLC"/>
    <property type="match status" value="1"/>
</dbReference>
<dbReference type="AlphaFoldDB" id="A0A2S0VRW5"/>
<dbReference type="GO" id="GO:1990281">
    <property type="term" value="C:efflux pump complex"/>
    <property type="evidence" value="ECO:0007669"/>
    <property type="project" value="TreeGrafter"/>
</dbReference>
<keyword evidence="6" id="KW-0472">Membrane</keyword>
<proteinExistence type="inferred from homology"/>
<dbReference type="GO" id="GO:0015288">
    <property type="term" value="F:porin activity"/>
    <property type="evidence" value="ECO:0007669"/>
    <property type="project" value="TreeGrafter"/>
</dbReference>
<dbReference type="GO" id="GO:0015562">
    <property type="term" value="F:efflux transmembrane transporter activity"/>
    <property type="evidence" value="ECO:0007669"/>
    <property type="project" value="InterPro"/>
</dbReference>
<keyword evidence="4" id="KW-1134">Transmembrane beta strand</keyword>
<dbReference type="InterPro" id="IPR003423">
    <property type="entry name" value="OMP_efflux"/>
</dbReference>
<comment type="similarity">
    <text evidence="2">Belongs to the outer membrane factor (OMF) (TC 1.B.17) family.</text>
</comment>
<evidence type="ECO:0000256" key="5">
    <source>
        <dbReference type="ARBA" id="ARBA00022692"/>
    </source>
</evidence>
<feature type="signal peptide" evidence="8">
    <location>
        <begin position="1"/>
        <end position="26"/>
    </location>
</feature>
<evidence type="ECO:0000256" key="7">
    <source>
        <dbReference type="ARBA" id="ARBA00023237"/>
    </source>
</evidence>
<evidence type="ECO:0000256" key="4">
    <source>
        <dbReference type="ARBA" id="ARBA00022452"/>
    </source>
</evidence>
<dbReference type="PANTHER" id="PTHR30026:SF22">
    <property type="entry name" value="OUTER MEMBRANE EFFLUX PROTEIN"/>
    <property type="match status" value="1"/>
</dbReference>
<dbReference type="SUPFAM" id="SSF56954">
    <property type="entry name" value="Outer membrane efflux proteins (OEP)"/>
    <property type="match status" value="1"/>
</dbReference>
<comment type="subcellular location">
    <subcellularLocation>
        <location evidence="1">Cell outer membrane</location>
    </subcellularLocation>
</comment>
<dbReference type="KEGG" id="cate:C2869_11160"/>
<dbReference type="RefSeq" id="WP_108603017.1">
    <property type="nucleotide sequence ID" value="NZ_CP026604.1"/>
</dbReference>
<dbReference type="GO" id="GO:0009279">
    <property type="term" value="C:cell outer membrane"/>
    <property type="evidence" value="ECO:0007669"/>
    <property type="project" value="UniProtKB-SubCell"/>
</dbReference>
<dbReference type="EMBL" id="CP026604">
    <property type="protein sequence ID" value="AWB66961.1"/>
    <property type="molecule type" value="Genomic_DNA"/>
</dbReference>
<sequence length="443" mass="50029">MKKIINRVAYATLALVLCQFSFSVYARSLEQTVAVAFNTNPDLKQVYHNYKAVLQEHNVAQSGWYPTLDLEASIGVGRQDSPESRASLQNESIKPLSYGLTLSQLLFDGFFTSENIKRTDFEAQSELFQLKAAAENKALEVVNAYLNVIKDQTLVDLSLKNTETHQQIQQQIQLRHDNGLGSVSDLSQANGRLARAQATYFTAQNNLADSVGAFIRLVGEKPNELILPVPDAVMLPVSEGQFLDKAKLNHPTIKSAIADIKAAQAQLEVNKSPNLPTLTAQLSHTHTDDRNNGGLERTQTRADLVLSYNLYRGGQDQARVKQFAYVVNQAQDIKDSAQRQVVEGAQFSWNSYSFVSRQIEFLQTHVEQSFITKQAYKEQFEFGRRTLLDLLDTENELFEARRNFVTAETEYLHAHYRLFNAMGELLTALRINGDEYWQLKIEK</sequence>
<dbReference type="Proteomes" id="UP000244441">
    <property type="component" value="Chromosome"/>
</dbReference>
<protein>
    <submittedName>
        <fullName evidence="9">Channel protein TolC</fullName>
    </submittedName>
</protein>
<dbReference type="OrthoDB" id="9814637at2"/>
<feature type="chain" id="PRO_5015627832" evidence="8">
    <location>
        <begin position="27"/>
        <end position="443"/>
    </location>
</feature>
<dbReference type="NCBIfam" id="TIGR01844">
    <property type="entry name" value="type_I_sec_TolC"/>
    <property type="match status" value="1"/>
</dbReference>
<keyword evidence="5" id="KW-0812">Transmembrane</keyword>
<evidence type="ECO:0000313" key="10">
    <source>
        <dbReference type="Proteomes" id="UP000244441"/>
    </source>
</evidence>